<protein>
    <submittedName>
        <fullName evidence="2">YggT family protein</fullName>
    </submittedName>
</protein>
<dbReference type="InterPro" id="IPR003425">
    <property type="entry name" value="CCB3/YggT"/>
</dbReference>
<proteinExistence type="predicted"/>
<dbReference type="AlphaFoldDB" id="A0A2I1KTK5"/>
<dbReference type="GeneID" id="81708182"/>
<feature type="transmembrane region" description="Helical" evidence="1">
    <location>
        <begin position="6"/>
        <end position="26"/>
    </location>
</feature>
<keyword evidence="1" id="KW-0812">Transmembrane</keyword>
<feature type="transmembrane region" description="Helical" evidence="1">
    <location>
        <begin position="38"/>
        <end position="53"/>
    </location>
</feature>
<dbReference type="Pfam" id="PF02325">
    <property type="entry name" value="CCB3_YggT"/>
    <property type="match status" value="1"/>
</dbReference>
<keyword evidence="1" id="KW-0472">Membrane</keyword>
<dbReference type="GO" id="GO:0016020">
    <property type="term" value="C:membrane"/>
    <property type="evidence" value="ECO:0007669"/>
    <property type="project" value="InterPro"/>
</dbReference>
<dbReference type="EMBL" id="PKHA01000003">
    <property type="protein sequence ID" value="PKY98963.1"/>
    <property type="molecule type" value="Genomic_DNA"/>
</dbReference>
<dbReference type="RefSeq" id="WP_006548773.1">
    <property type="nucleotide sequence ID" value="NZ_CP136961.1"/>
</dbReference>
<feature type="transmembrane region" description="Helical" evidence="1">
    <location>
        <begin position="73"/>
        <end position="96"/>
    </location>
</feature>
<comment type="caution">
    <text evidence="2">The sequence shown here is derived from an EMBL/GenBank/DDBJ whole genome shotgun (WGS) entry which is preliminary data.</text>
</comment>
<sequence length="98" mass="11009">MLVPIVSILQSLLSLYILVLLGRVVLDWIQVFSRQWRPRGLVLVLANLGYALTDPPLRWLRRVVPVLRAGGMGIDLSFIALYFIIVVLQVALGMVARI</sequence>
<keyword evidence="1" id="KW-1133">Transmembrane helix</keyword>
<organism evidence="2 3">
    <name type="scientific">Actinomyces urogenitalis</name>
    <dbReference type="NCBI Taxonomy" id="103621"/>
    <lineage>
        <taxon>Bacteria</taxon>
        <taxon>Bacillati</taxon>
        <taxon>Actinomycetota</taxon>
        <taxon>Actinomycetes</taxon>
        <taxon>Actinomycetales</taxon>
        <taxon>Actinomycetaceae</taxon>
        <taxon>Actinomyces</taxon>
    </lineage>
</organism>
<reference evidence="2 3" key="1">
    <citation type="submission" date="2017-12" db="EMBL/GenBank/DDBJ databases">
        <title>Phylogenetic diversity of female urinary microbiome.</title>
        <authorList>
            <person name="Thomas-White K."/>
            <person name="Wolfe A.J."/>
        </authorList>
    </citation>
    <scope>NUCLEOTIDE SEQUENCE [LARGE SCALE GENOMIC DNA]</scope>
    <source>
        <strain evidence="2 3">UMB0319</strain>
    </source>
</reference>
<dbReference type="Proteomes" id="UP000234778">
    <property type="component" value="Unassembled WGS sequence"/>
</dbReference>
<evidence type="ECO:0000313" key="3">
    <source>
        <dbReference type="Proteomes" id="UP000234778"/>
    </source>
</evidence>
<gene>
    <name evidence="2" type="ORF">CYJ26_04440</name>
</gene>
<name>A0A2I1KTK5_9ACTO</name>
<evidence type="ECO:0000313" key="2">
    <source>
        <dbReference type="EMBL" id="PKY98963.1"/>
    </source>
</evidence>
<accession>A0A2I1KTK5</accession>
<evidence type="ECO:0000256" key="1">
    <source>
        <dbReference type="SAM" id="Phobius"/>
    </source>
</evidence>